<evidence type="ECO:0000259" key="6">
    <source>
        <dbReference type="PROSITE" id="PS51160"/>
    </source>
</evidence>
<evidence type="ECO:0000256" key="1">
    <source>
        <dbReference type="ARBA" id="ARBA00005614"/>
    </source>
</evidence>
<dbReference type="PROSITE" id="PS00151">
    <property type="entry name" value="ACYLPHOSPHATASE_2"/>
    <property type="match status" value="1"/>
</dbReference>
<evidence type="ECO:0000313" key="8">
    <source>
        <dbReference type="Proteomes" id="UP000280842"/>
    </source>
</evidence>
<dbReference type="NCBIfam" id="NF011012">
    <property type="entry name" value="PRK14440.1"/>
    <property type="match status" value="1"/>
</dbReference>
<comment type="caution">
    <text evidence="7">The sequence shown here is derived from an EMBL/GenBank/DDBJ whole genome shotgun (WGS) entry which is preliminary data.</text>
</comment>
<dbReference type="OrthoDB" id="9808093at2"/>
<dbReference type="PRINTS" id="PR00112">
    <property type="entry name" value="ACYLPHPHTASE"/>
</dbReference>
<dbReference type="PANTHER" id="PTHR47268">
    <property type="entry name" value="ACYLPHOSPHATASE"/>
    <property type="match status" value="1"/>
</dbReference>
<keyword evidence="4" id="KW-0378">Hydrolase</keyword>
<keyword evidence="8" id="KW-1185">Reference proteome</keyword>
<proteinExistence type="inferred from homology"/>
<protein>
    <recommendedName>
        <fullName evidence="2 4">acylphosphatase</fullName>
        <ecNumber evidence="2 4">3.6.1.7</ecNumber>
    </recommendedName>
</protein>
<dbReference type="EMBL" id="REFO01000013">
    <property type="protein sequence ID" value="RMA93337.1"/>
    <property type="molecule type" value="Genomic_DNA"/>
</dbReference>
<dbReference type="PROSITE" id="PS51160">
    <property type="entry name" value="ACYLPHOSPHATASE_3"/>
    <property type="match status" value="1"/>
</dbReference>
<dbReference type="PANTHER" id="PTHR47268:SF4">
    <property type="entry name" value="ACYLPHOSPHATASE"/>
    <property type="match status" value="1"/>
</dbReference>
<gene>
    <name evidence="7" type="ORF">CLV39_1403</name>
</gene>
<evidence type="ECO:0000256" key="3">
    <source>
        <dbReference type="ARBA" id="ARBA00047645"/>
    </source>
</evidence>
<evidence type="ECO:0000256" key="4">
    <source>
        <dbReference type="PROSITE-ProRule" id="PRU00520"/>
    </source>
</evidence>
<dbReference type="InterPro" id="IPR036046">
    <property type="entry name" value="Acylphosphatase-like_dom_sf"/>
</dbReference>
<dbReference type="EC" id="3.6.1.7" evidence="2 4"/>
<dbReference type="GO" id="GO:0003998">
    <property type="term" value="F:acylphosphatase activity"/>
    <property type="evidence" value="ECO:0007669"/>
    <property type="project" value="UniProtKB-EC"/>
</dbReference>
<evidence type="ECO:0000256" key="2">
    <source>
        <dbReference type="ARBA" id="ARBA00012150"/>
    </source>
</evidence>
<dbReference type="RefSeq" id="WP_121923509.1">
    <property type="nucleotide sequence ID" value="NZ_REFO01000013.1"/>
</dbReference>
<comment type="similarity">
    <text evidence="1 5">Belongs to the acylphosphatase family.</text>
</comment>
<dbReference type="InterPro" id="IPR001792">
    <property type="entry name" value="Acylphosphatase-like_dom"/>
</dbReference>
<feature type="domain" description="Acylphosphatase-like" evidence="6">
    <location>
        <begin position="2"/>
        <end position="89"/>
    </location>
</feature>
<reference evidence="7 8" key="1">
    <citation type="submission" date="2018-10" db="EMBL/GenBank/DDBJ databases">
        <title>Genomic Encyclopedia of Archaeal and Bacterial Type Strains, Phase II (KMG-II): from individual species to whole genera.</title>
        <authorList>
            <person name="Goeker M."/>
        </authorList>
    </citation>
    <scope>NUCLEOTIDE SEQUENCE [LARGE SCALE GENOMIC DNA]</scope>
    <source>
        <strain evidence="7 8">VM1</strain>
    </source>
</reference>
<dbReference type="AlphaFoldDB" id="A0A3M0B871"/>
<dbReference type="Gene3D" id="3.30.70.100">
    <property type="match status" value="1"/>
</dbReference>
<comment type="catalytic activity">
    <reaction evidence="3 4">
        <text>an acyl phosphate + H2O = a carboxylate + phosphate + H(+)</text>
        <dbReference type="Rhea" id="RHEA:14965"/>
        <dbReference type="ChEBI" id="CHEBI:15377"/>
        <dbReference type="ChEBI" id="CHEBI:15378"/>
        <dbReference type="ChEBI" id="CHEBI:29067"/>
        <dbReference type="ChEBI" id="CHEBI:43474"/>
        <dbReference type="ChEBI" id="CHEBI:59918"/>
        <dbReference type="EC" id="3.6.1.7"/>
    </reaction>
</comment>
<dbReference type="InterPro" id="IPR017968">
    <property type="entry name" value="Acylphosphatase_CS"/>
</dbReference>
<feature type="active site" evidence="4">
    <location>
        <position position="35"/>
    </location>
</feature>
<feature type="active site" evidence="4">
    <location>
        <position position="17"/>
    </location>
</feature>
<accession>A0A3M0B871</accession>
<name>A0A3M0B871_9AQUI</name>
<organism evidence="7 8">
    <name type="scientific">Hydrogenothermus marinus</name>
    <dbReference type="NCBI Taxonomy" id="133270"/>
    <lineage>
        <taxon>Bacteria</taxon>
        <taxon>Pseudomonadati</taxon>
        <taxon>Aquificota</taxon>
        <taxon>Aquificia</taxon>
        <taxon>Aquificales</taxon>
        <taxon>Hydrogenothermaceae</taxon>
        <taxon>Hydrogenothermus</taxon>
    </lineage>
</organism>
<evidence type="ECO:0000313" key="7">
    <source>
        <dbReference type="EMBL" id="RMA93337.1"/>
    </source>
</evidence>
<dbReference type="SUPFAM" id="SSF54975">
    <property type="entry name" value="Acylphosphatase/BLUF domain-like"/>
    <property type="match status" value="1"/>
</dbReference>
<evidence type="ECO:0000256" key="5">
    <source>
        <dbReference type="RuleBase" id="RU004168"/>
    </source>
</evidence>
<dbReference type="InterPro" id="IPR020456">
    <property type="entry name" value="Acylphosphatase"/>
</dbReference>
<sequence>MLLHAIVKGKVQGVYYRKFTKETADRLGLKGWVKNLPDGTVEVVAEGDEDKLKELLENLYKGPPLAEIIDIDYEFLNKDGGFTDFEIRY</sequence>
<dbReference type="Proteomes" id="UP000280842">
    <property type="component" value="Unassembled WGS sequence"/>
</dbReference>
<dbReference type="Pfam" id="PF00708">
    <property type="entry name" value="Acylphosphatase"/>
    <property type="match status" value="1"/>
</dbReference>